<keyword evidence="5 7" id="KW-0472">Membrane</keyword>
<evidence type="ECO:0000256" key="7">
    <source>
        <dbReference type="SAM" id="Phobius"/>
    </source>
</evidence>
<accession>A0A846YTN8</accession>
<feature type="transmembrane region" description="Helical" evidence="7">
    <location>
        <begin position="128"/>
        <end position="148"/>
    </location>
</feature>
<feature type="domain" description="Major facilitator superfamily (MFS) profile" evidence="8">
    <location>
        <begin position="82"/>
        <end position="502"/>
    </location>
</feature>
<evidence type="ECO:0000256" key="5">
    <source>
        <dbReference type="ARBA" id="ARBA00023136"/>
    </source>
</evidence>
<dbReference type="EMBL" id="JAAXPI010000007">
    <property type="protein sequence ID" value="NKZ03729.1"/>
    <property type="molecule type" value="Genomic_DNA"/>
</dbReference>
<evidence type="ECO:0000313" key="9">
    <source>
        <dbReference type="EMBL" id="NKZ03729.1"/>
    </source>
</evidence>
<feature type="transmembrane region" description="Helical" evidence="7">
    <location>
        <begin position="449"/>
        <end position="472"/>
    </location>
</feature>
<dbReference type="Proteomes" id="UP000579250">
    <property type="component" value="Unassembled WGS sequence"/>
</dbReference>
<comment type="subcellular location">
    <subcellularLocation>
        <location evidence="1">Cell membrane</location>
        <topology evidence="1">Multi-pass membrane protein</topology>
    </subcellularLocation>
</comment>
<feature type="transmembrane region" description="Helical" evidence="7">
    <location>
        <begin position="357"/>
        <end position="377"/>
    </location>
</feature>
<feature type="transmembrane region" description="Helical" evidence="7">
    <location>
        <begin position="33"/>
        <end position="52"/>
    </location>
</feature>
<evidence type="ECO:0000256" key="1">
    <source>
        <dbReference type="ARBA" id="ARBA00004651"/>
    </source>
</evidence>
<feature type="transmembrane region" description="Helical" evidence="7">
    <location>
        <begin position="316"/>
        <end position="337"/>
    </location>
</feature>
<keyword evidence="10" id="KW-1185">Reference proteome</keyword>
<dbReference type="Pfam" id="PF00083">
    <property type="entry name" value="Sugar_tr"/>
    <property type="match status" value="1"/>
</dbReference>
<feature type="region of interest" description="Disordered" evidence="6">
    <location>
        <begin position="508"/>
        <end position="528"/>
    </location>
</feature>
<dbReference type="CDD" id="cd17316">
    <property type="entry name" value="MFS_SV2_like"/>
    <property type="match status" value="1"/>
</dbReference>
<dbReference type="InterPro" id="IPR036259">
    <property type="entry name" value="MFS_trans_sf"/>
</dbReference>
<dbReference type="RefSeq" id="WP_067634752.1">
    <property type="nucleotide sequence ID" value="NZ_JAAXPI010000007.1"/>
</dbReference>
<keyword evidence="3 7" id="KW-0812">Transmembrane</keyword>
<dbReference type="PANTHER" id="PTHR23511">
    <property type="entry name" value="SYNAPTIC VESICLE GLYCOPROTEIN 2"/>
    <property type="match status" value="1"/>
</dbReference>
<evidence type="ECO:0000256" key="3">
    <source>
        <dbReference type="ARBA" id="ARBA00022692"/>
    </source>
</evidence>
<evidence type="ECO:0000256" key="2">
    <source>
        <dbReference type="ARBA" id="ARBA00022448"/>
    </source>
</evidence>
<reference evidence="9 10" key="1">
    <citation type="submission" date="2020-04" db="EMBL/GenBank/DDBJ databases">
        <title>MicrobeNet Type strains.</title>
        <authorList>
            <person name="Nicholson A.C."/>
        </authorList>
    </citation>
    <scope>NUCLEOTIDE SEQUENCE [LARGE SCALE GENOMIC DNA]</scope>
    <source>
        <strain evidence="9 10">ATCC BAA-277</strain>
    </source>
</reference>
<dbReference type="InterPro" id="IPR020846">
    <property type="entry name" value="MFS_dom"/>
</dbReference>
<dbReference type="AlphaFoldDB" id="A0A846YTN8"/>
<comment type="caution">
    <text evidence="9">The sequence shown here is derived from an EMBL/GenBank/DDBJ whole genome shotgun (WGS) entry which is preliminary data.</text>
</comment>
<dbReference type="InterPro" id="IPR005828">
    <property type="entry name" value="MFS_sugar_transport-like"/>
</dbReference>
<protein>
    <submittedName>
        <fullName evidence="9">MFS transporter</fullName>
    </submittedName>
</protein>
<evidence type="ECO:0000256" key="4">
    <source>
        <dbReference type="ARBA" id="ARBA00022989"/>
    </source>
</evidence>
<feature type="transmembrane region" description="Helical" evidence="7">
    <location>
        <begin position="386"/>
        <end position="407"/>
    </location>
</feature>
<dbReference type="InterPro" id="IPR005829">
    <property type="entry name" value="Sugar_transporter_CS"/>
</dbReference>
<feature type="transmembrane region" description="Helical" evidence="7">
    <location>
        <begin position="178"/>
        <end position="201"/>
    </location>
</feature>
<evidence type="ECO:0000256" key="6">
    <source>
        <dbReference type="SAM" id="MobiDB-lite"/>
    </source>
</evidence>
<feature type="transmembrane region" description="Helical" evidence="7">
    <location>
        <begin position="73"/>
        <end position="92"/>
    </location>
</feature>
<feature type="transmembrane region" description="Helical" evidence="7">
    <location>
        <begin position="155"/>
        <end position="172"/>
    </location>
</feature>
<dbReference type="Gene3D" id="1.20.1250.20">
    <property type="entry name" value="MFS general substrate transporter like domains"/>
    <property type="match status" value="1"/>
</dbReference>
<keyword evidence="4 7" id="KW-1133">Transmembrane helix</keyword>
<dbReference type="GO" id="GO:0005886">
    <property type="term" value="C:plasma membrane"/>
    <property type="evidence" value="ECO:0007669"/>
    <property type="project" value="UniProtKB-SubCell"/>
</dbReference>
<feature type="transmembrane region" description="Helical" evidence="7">
    <location>
        <begin position="245"/>
        <end position="264"/>
    </location>
</feature>
<keyword evidence="2" id="KW-0813">Transport</keyword>
<feature type="transmembrane region" description="Helical" evidence="7">
    <location>
        <begin position="213"/>
        <end position="233"/>
    </location>
</feature>
<feature type="transmembrane region" description="Helical" evidence="7">
    <location>
        <begin position="413"/>
        <end position="437"/>
    </location>
</feature>
<evidence type="ECO:0000313" key="10">
    <source>
        <dbReference type="Proteomes" id="UP000579250"/>
    </source>
</evidence>
<dbReference type="SUPFAM" id="SSF103473">
    <property type="entry name" value="MFS general substrate transporter"/>
    <property type="match status" value="1"/>
</dbReference>
<name>A0A846YTN8_9ACTN</name>
<dbReference type="PROSITE" id="PS00217">
    <property type="entry name" value="SUGAR_TRANSPORT_2"/>
    <property type="match status" value="1"/>
</dbReference>
<feature type="transmembrane region" description="Helical" evidence="7">
    <location>
        <begin position="478"/>
        <end position="497"/>
    </location>
</feature>
<gene>
    <name evidence="9" type="ORF">HGB48_08205</name>
</gene>
<dbReference type="PROSITE" id="PS50850">
    <property type="entry name" value="MFS"/>
    <property type="match status" value="1"/>
</dbReference>
<proteinExistence type="predicted"/>
<dbReference type="GO" id="GO:0022857">
    <property type="term" value="F:transmembrane transporter activity"/>
    <property type="evidence" value="ECO:0007669"/>
    <property type="project" value="InterPro"/>
</dbReference>
<sequence length="528" mass="56030">MLTTTGAIMQMPMYFMAGDMRYRIAGMAMTTEMWAGMVIVFAGLGLTAYSLFPRSRPAEAEMGNVAITPLDDAKISAAHVALLFVTAFAVVIDGMKPAAFGFVVVGAEAEYGLRGPQHPAADALPVGLYPLSGILGTMVGSFVWGWLGDRIGRRASILLAAMLFIGSSMCGAMPEYWMNLVCCFIMGLGAGGMIPIVFSLLAETVPRRHRGWMMLLIGSNIATAYVAVSWLASTLASPDNFGWRMLWLVGLPTGVLLIVLNHWIPESPRYLLQQGRDEEARAVMRRYGAVLVARPPDSAPERERDYGSGDLFRGPFLGLTGGIVLLGLSIGGVQYGFQQWMPSNLERLGLSSTDASGIMRNAAVIGLPLTLPVALLYHRWSSKKTALLVSGIIGVALIGFVMLGGQAAANRPLLYVLLIVPVWGVGIMNAVLAAYTAEVYPTAVRARGSGVSAGATKAGGVLILALAVVAFAAPSIRMTAAVGAIPMMLAVVVLAMFGPETRHKRLEQITTEELPGRASTPSAAPVEN</sequence>
<evidence type="ECO:0000259" key="8">
    <source>
        <dbReference type="PROSITE" id="PS50850"/>
    </source>
</evidence>
<dbReference type="PANTHER" id="PTHR23511:SF34">
    <property type="entry name" value="SYNAPTIC VESICLE GLYCOPROTEIN 2"/>
    <property type="match status" value="1"/>
</dbReference>
<organism evidence="9 10">
    <name type="scientific">Actinomadura latina</name>
    <dbReference type="NCBI Taxonomy" id="163603"/>
    <lineage>
        <taxon>Bacteria</taxon>
        <taxon>Bacillati</taxon>
        <taxon>Actinomycetota</taxon>
        <taxon>Actinomycetes</taxon>
        <taxon>Streptosporangiales</taxon>
        <taxon>Thermomonosporaceae</taxon>
        <taxon>Actinomadura</taxon>
    </lineage>
</organism>